<dbReference type="CDD" id="cd14327">
    <property type="entry name" value="UBA_atUPL1_2_like"/>
    <property type="match status" value="1"/>
</dbReference>
<evidence type="ECO:0000256" key="6">
    <source>
        <dbReference type="ARBA" id="ARBA00034494"/>
    </source>
</evidence>
<dbReference type="PROSITE" id="PS50237">
    <property type="entry name" value="HECT"/>
    <property type="match status" value="1"/>
</dbReference>
<feature type="compositionally biased region" description="Polar residues" evidence="8">
    <location>
        <begin position="2449"/>
        <end position="2482"/>
    </location>
</feature>
<dbReference type="SUPFAM" id="SSF56204">
    <property type="entry name" value="Hect, E3 ligase catalytic domain"/>
    <property type="match status" value="1"/>
</dbReference>
<evidence type="ECO:0000256" key="5">
    <source>
        <dbReference type="ARBA" id="ARBA00022786"/>
    </source>
</evidence>
<feature type="compositionally biased region" description="Low complexity" evidence="8">
    <location>
        <begin position="724"/>
        <end position="741"/>
    </location>
</feature>
<feature type="compositionally biased region" description="Basic and acidic residues" evidence="8">
    <location>
        <begin position="2878"/>
        <end position="2899"/>
    </location>
</feature>
<evidence type="ECO:0000256" key="1">
    <source>
        <dbReference type="ARBA" id="ARBA00000885"/>
    </source>
</evidence>
<dbReference type="SUPFAM" id="SSF48371">
    <property type="entry name" value="ARM repeat"/>
    <property type="match status" value="2"/>
</dbReference>
<evidence type="ECO:0000313" key="11">
    <source>
        <dbReference type="EMBL" id="QDZ19375.1"/>
    </source>
</evidence>
<comment type="catalytic activity">
    <reaction evidence="1">
        <text>S-ubiquitinyl-[E2 ubiquitin-conjugating enzyme]-L-cysteine + [acceptor protein]-L-lysine = [E2 ubiquitin-conjugating enzyme]-L-cysteine + N(6)-ubiquitinyl-[acceptor protein]-L-lysine.</text>
        <dbReference type="EC" id="2.3.2.26"/>
    </reaction>
</comment>
<accession>A0A5B8MI87</accession>
<organism evidence="11 12">
    <name type="scientific">Chloropicon primus</name>
    <dbReference type="NCBI Taxonomy" id="1764295"/>
    <lineage>
        <taxon>Eukaryota</taxon>
        <taxon>Viridiplantae</taxon>
        <taxon>Chlorophyta</taxon>
        <taxon>Chloropicophyceae</taxon>
        <taxon>Chloropicales</taxon>
        <taxon>Chloropicaceae</taxon>
        <taxon>Chloropicon</taxon>
    </lineage>
</organism>
<dbReference type="GO" id="GO:0005737">
    <property type="term" value="C:cytoplasm"/>
    <property type="evidence" value="ECO:0007669"/>
    <property type="project" value="TreeGrafter"/>
</dbReference>
<dbReference type="PROSITE" id="PS50330">
    <property type="entry name" value="UIM"/>
    <property type="match status" value="1"/>
</dbReference>
<dbReference type="Gene3D" id="1.10.8.10">
    <property type="entry name" value="DNA helicase RuvA subunit, C-terminal domain"/>
    <property type="match status" value="1"/>
</dbReference>
<feature type="region of interest" description="Disordered" evidence="8">
    <location>
        <begin position="2394"/>
        <end position="2484"/>
    </location>
</feature>
<dbReference type="OrthoDB" id="8068875at2759"/>
<dbReference type="FunFam" id="3.30.2160.10:FF:000001">
    <property type="entry name" value="E3 ubiquitin-protein ligase NEDD4-like"/>
    <property type="match status" value="1"/>
</dbReference>
<comment type="pathway">
    <text evidence="2">Protein modification; protein ubiquitination.</text>
</comment>
<comment type="similarity">
    <text evidence="6">Belongs to the UPL family. TOM1/PTR1 subfamily.</text>
</comment>
<feature type="region of interest" description="Disordered" evidence="8">
    <location>
        <begin position="2878"/>
        <end position="2902"/>
    </location>
</feature>
<dbReference type="SUPFAM" id="SSF46934">
    <property type="entry name" value="UBA-like"/>
    <property type="match status" value="1"/>
</dbReference>
<evidence type="ECO:0000256" key="3">
    <source>
        <dbReference type="ARBA" id="ARBA00012485"/>
    </source>
</evidence>
<evidence type="ECO:0000256" key="8">
    <source>
        <dbReference type="SAM" id="MobiDB-lite"/>
    </source>
</evidence>
<keyword evidence="12" id="KW-1185">Reference proteome</keyword>
<dbReference type="EMBL" id="CP031035">
    <property type="protein sequence ID" value="QDZ19375.1"/>
    <property type="molecule type" value="Genomic_DNA"/>
</dbReference>
<proteinExistence type="inferred from homology"/>
<dbReference type="InterPro" id="IPR025527">
    <property type="entry name" value="HUWE1/Rev1_UBM"/>
</dbReference>
<dbReference type="GO" id="GO:0061630">
    <property type="term" value="F:ubiquitin protein ligase activity"/>
    <property type="evidence" value="ECO:0007669"/>
    <property type="project" value="UniProtKB-EC"/>
</dbReference>
<feature type="compositionally biased region" description="Low complexity" evidence="8">
    <location>
        <begin position="2071"/>
        <end position="2086"/>
    </location>
</feature>
<feature type="active site" description="Glycyl thioester intermediate" evidence="7">
    <location>
        <position position="3483"/>
    </location>
</feature>
<feature type="compositionally biased region" description="Polar residues" evidence="8">
    <location>
        <begin position="961"/>
        <end position="985"/>
    </location>
</feature>
<dbReference type="InterPro" id="IPR009060">
    <property type="entry name" value="UBA-like_sf"/>
</dbReference>
<feature type="domain" description="HECT" evidence="10">
    <location>
        <begin position="3179"/>
        <end position="3516"/>
    </location>
</feature>
<protein>
    <recommendedName>
        <fullName evidence="3">HECT-type E3 ubiquitin transferase</fullName>
        <ecNumber evidence="3">2.3.2.26</ecNumber>
    </recommendedName>
</protein>
<evidence type="ECO:0000313" key="12">
    <source>
        <dbReference type="Proteomes" id="UP000316726"/>
    </source>
</evidence>
<keyword evidence="5 7" id="KW-0833">Ubl conjugation pathway</keyword>
<dbReference type="Gene3D" id="3.90.1750.10">
    <property type="entry name" value="Hect, E3 ligase catalytic domains"/>
    <property type="match status" value="1"/>
</dbReference>
<dbReference type="FunFam" id="3.30.2410.10:FF:000009">
    <property type="entry name" value="Probable E3 ubiquitin-protein ligase HECTD2"/>
    <property type="match status" value="1"/>
</dbReference>
<evidence type="ECO:0000259" key="9">
    <source>
        <dbReference type="PROSITE" id="PS50030"/>
    </source>
</evidence>
<reference evidence="11 12" key="1">
    <citation type="submission" date="2018-07" db="EMBL/GenBank/DDBJ databases">
        <title>The complete nuclear genome of the prasinophyte Chloropicon primus (CCMP1205).</title>
        <authorList>
            <person name="Pombert J.-F."/>
            <person name="Otis C."/>
            <person name="Turmel M."/>
            <person name="Lemieux C."/>
        </authorList>
    </citation>
    <scope>NUCLEOTIDE SEQUENCE [LARGE SCALE GENOMIC DNA]</scope>
    <source>
        <strain evidence="11 12">CCMP1205</strain>
    </source>
</reference>
<feature type="region of interest" description="Disordered" evidence="8">
    <location>
        <begin position="1972"/>
        <end position="2095"/>
    </location>
</feature>
<dbReference type="Proteomes" id="UP000316726">
    <property type="component" value="Chromosome 2"/>
</dbReference>
<feature type="region of interest" description="Disordered" evidence="8">
    <location>
        <begin position="2499"/>
        <end position="2521"/>
    </location>
</feature>
<dbReference type="PROSITE" id="PS50030">
    <property type="entry name" value="UBA"/>
    <property type="match status" value="1"/>
</dbReference>
<dbReference type="GO" id="GO:0016874">
    <property type="term" value="F:ligase activity"/>
    <property type="evidence" value="ECO:0007669"/>
    <property type="project" value="UniProtKB-KW"/>
</dbReference>
<evidence type="ECO:0000256" key="4">
    <source>
        <dbReference type="ARBA" id="ARBA00022679"/>
    </source>
</evidence>
<dbReference type="PANTHER" id="PTHR11254">
    <property type="entry name" value="HECT DOMAIN UBIQUITIN-PROTEIN LIGASE"/>
    <property type="match status" value="1"/>
</dbReference>
<dbReference type="GO" id="GO:0000209">
    <property type="term" value="P:protein polyubiquitination"/>
    <property type="evidence" value="ECO:0007669"/>
    <property type="project" value="TreeGrafter"/>
</dbReference>
<dbReference type="Gene3D" id="3.30.2160.10">
    <property type="entry name" value="Hect, E3 ligase catalytic domain"/>
    <property type="match status" value="1"/>
</dbReference>
<dbReference type="InterPro" id="IPR015940">
    <property type="entry name" value="UBA"/>
</dbReference>
<dbReference type="InterPro" id="IPR016024">
    <property type="entry name" value="ARM-type_fold"/>
</dbReference>
<dbReference type="InterPro" id="IPR010314">
    <property type="entry name" value="E3_Ub_ligase_DUF913"/>
</dbReference>
<keyword evidence="4" id="KW-0808">Transferase</keyword>
<dbReference type="PANTHER" id="PTHR11254:SF67">
    <property type="entry name" value="E3 UBIQUITIN-PROTEIN LIGASE HUWE1"/>
    <property type="match status" value="1"/>
</dbReference>
<dbReference type="SMART" id="SM00165">
    <property type="entry name" value="UBA"/>
    <property type="match status" value="1"/>
</dbReference>
<feature type="region of interest" description="Disordered" evidence="8">
    <location>
        <begin position="942"/>
        <end position="991"/>
    </location>
</feature>
<dbReference type="Gene3D" id="3.30.2410.10">
    <property type="entry name" value="Hect, E3 ligase catalytic domain"/>
    <property type="match status" value="1"/>
</dbReference>
<sequence>MRVKTRKNVKVPEAVREAIAAIADEGGKSDEGFLQALRAFEWSDQYQSRFDRGEFNHWLELFNLFDAWFEKHVKCHRFTLDWENEAHAPKEEFPVETCLEVLRVSRTILENCTSKHAYGSLDHLANLLAASQPEVVFASLSTLVTISRRSQFQSTARWHHGNTELYSRIFSLAQGWGGIEAYSSMYSCVTARGDPSDAASSSSGGGSRFELHFEFFRDEETKGKAKGHQVIQLKDTHQSLQHGSNLEVCEHLTKEYGVPLKLRFALLNRIRIVRSLKEPQSRVDAVRMRLSAFHILFQSSPDHEDLSLLLNEPDLVLDLLNILHNKEAGCGDLQNLAARALASMCCDRSRQSLFLRNLNSGKQKEKFVRFLKEVIEAANTGTQERKKLLESLLSLVSVLSVSNQGCAMLAQLGLVQILVDIIKAYTGPHLQIVSGAVRILEALVERDPSVMRTFREFQGLKAMIMRLQKELGLLENDSEMEDCKNGTEEQGASLGASKVLAKRFLVKSILRAAALTCYSDTEWSQSRLTFDGESSGLPQCLEAIFKQAKDLGSSVFSLASTVMADILHHDPTCFPIIEKHKLPKAFLETVQNGVLVTPDTVCCLPSTLVALCLNKKGLKAVQKSKVLDCLVSIFTSPQHCRALQGDTPSMLGNGLDELVRHVPEMKETCIDVMFTIVDKIMGIGEELKKEQQVSAIKNESGDDSRCDNSAGQASSSQPMDTDSTLDGSGRPSSSSQPSASDVYLDSMSEIVINVARLLEAMLSNPSVGKAFVQKGGIKFLLKLYTIPVKKQSPATTHQLFSTFRVLNPSHSKEVATSLIKELEALLSAWKGVESHDLMSMICSYMLEDHTVKKQPNGRSDDAKGKDQTLSFPGVKERPILGTLYALEGIFSLSGNLLRSSSLTLNGFSIDYSAKLLELLGSFQSSLIWCSCLFEEVKRYHDSKANDKSGSAPRESDGKGTSGKSVAEQSNSGAEPRGSSRQSDTTSTHKRYSKSEPFIDVVSRVLISVRQLFQALARNTQSDRGSSRSLHLRTSPRKQSYDSAAALARLCFDYFIFSEKQDDSSSLEKFVIDADKSLERECCQGMLRRAKLSFVSQSIEDISNLLADPRRKSCNFLLINAFIRGSVLQRTLKCLSSHVAMLCSSQSRDKEESKSLTKVITKILIFLGSVLNPSTLLVNTATSHLLLAKFPEGLVSEVFGDRSITEVDVPQDSNQLFMMVLHQVLEEATKAWKAGMRQRLPPQVISALLVIFHNAAREAKGTTPSSASVKEKAFEPSESIIEQILAMGFSRKQAETALNKVKSNNLEIAMEWLLNHPEEPEEEEEDDELARAMAMSLEPKDAQKKKGQKPSCGTQDVRQLHLPSVEDFLHVSFNCLGDGEEVVLTNSFALVEVLVRIVLDGEEKKEENTRNIVKLLMSKLSQSPDFHTFVALHILLLLSCKDEAVRNHALECGIIPRCVELLRTDSAKGKPQPRWMSPLLLELDCYLKLLSNPERVARKTSSGNAELKEAFEQLQDSEFQLEVGQRAHDALKSTAEGGVEQKKEYTVSLRKELCQACLQVIATVCRDHAIALKLYNMGMVDTILSIPSENQFPALEGLISTILRSIVEDEMTLQDAMELQICGVLKLHPKHRHLQKVELKTVSKSFLPFYSRDKKIFRLAVSSVCELQRENGMLYISLRRDALEDYSQKVQGKRGAELLRRSKSVQARMTALKRNLKASQVVFPSVVQDLLNKIISNASLLQEKTNQDDSACEDKDGEAKQTWLRNSVSTCLSILTDFCIHYSSCVHYILEVEADTNNVLSFIIDRLLHLQSQKKPSAALQIKERSSQPAVIAEKSSLFLVAVCSCSSLALPKILNHIVSRLMALPSYSSAGYTPVEVSKLRAYVEFVNSLLSNSNMFNGVKVAHLTDESWSKNVVQDMKKLKVVDGLVCAINNVDLHNPEASKVLNTILRPLNTILESLNTAAVAARVKANDGKKGSGAGGICPHTNASGLGSGRGFSSPNLDRHERNFRNVQYRSLGGYDPEEDAHMDDMENDSEDDNAMDSDSSLISDLVESEPSSELISESDGEGESLSRSTSSSSLSNISESDGGGERVNQPEGFQVVVSRVNDGADDHQGDDMNGHAHVSGDDDAGFHPHSRTLLRMSEVDIESPTSSGGSLGEHNDMLDNEDEYVFHERDDNSEEEWSDSPVIEVRVRSPFQMRFNNSGAISARESVGLQTGIPLLDNFFGALGVSDDGLYEPLAPRRLQSLARGSRNPTGLHPLFNPFYSPSNSRGSFGIQDYRNYRNYPSTSNSTSLFWESEFMQGSVNRMGVHQRLANLVDSFGSASPRSVWQVEAQNEGFNVFSSRETAAQGPNNSKNGRNALSGLSTTLSARATEQKIEELIERCVSMKKDVPPESAMDVTVKKEDVKPKLAGPSDAGTSSQEKSGQGEERGVPDSQSRERGSAGAEGTSTRTSEQNPSAEQPNQNPVQQAVASQGATNPSIDPAFLEALPENLREEVLSQGRARQTQRTSGVQELRTAQESAQDLDPEFLAALPLDIQNEVLAQQQSARNARAQQAATSGAEMDIASIIATFPPEIREEVLLTLDESIINSLPPDVLAEAQNARERVNSRSFQTYTFGQDSSYSAVTQRNGGPSRNSFPGRLILAQNLEGGQNNGPPRGKRGAHGNKLANRREILSHSQPPISKDGVASVVRLFRVASSLGKGLMQRVLMNICGHPESCRHLLACFSEILGHSMQKGKPGAEKAKGSDPSKSKRGDYWLYGCQGDAHFAQKSTYGVPTLILERIMSLLMYLIKHDAEISMMLLTHSYKRKRVSRDKKGKAARREDDSTTIVEQLFMLLSSEFENGSRSGMFDLVLQLLEGVLNNVTRWILKEREAAKKKEGDKKKEESKPKKSEPARLPEAQCQQAVQALSSTYLELLPALLAMVVERPPLDCVQKIMSYVCTILSVKHTKKMISALLAEGQSVISQCMSEVSQQISEKESSCLSIKSGFVLLKISSKIEQLKGQERKRHKDFELSQVDGFVGFKEQAQALWRLLEKQATTLEATLERIAPKEGAVPLAPQRILPYFPIMVCFAITSNMEEGSSGGKAANASDLTFLSFAEKHSLLVNSLIRHDPSCLEDNFQVLLKHPRLIEFENKCSYFRGRISKGDDHHHGSLRLNVRRDCVFEDSFHQLRHRTADEMQGRLNVQFQGEDGVDAGGLTREWYQVMSRAIFKEELALFTSGGNGVTFQPNPNSMIQNEGVDHLQYFKFVGRFVAKALVDGQILDAYFTRSLYKHLLGEPLSYEDIEAVDPDYFKNLKWMLENDIEGVLELTFTAEADYFDKKSVVELKPGGAKISVTNENKAEYVNLVAKHRMTNAIESQIKAFLEGFWELIGKDLLNIFTEKELELIISGTPDYDIGDLKQNTEYTGYFPSSKVVLWFWEILNELKREDMARLVQFVTGTSKVPLEGFKSLQGVSGPQKFQIHKAFVSTELLPTSHTCFNQLDIPEYETKEKLRERLLVAIREGAQGFGFV</sequence>
<dbReference type="STRING" id="1764295.A0A5B8MI87"/>
<dbReference type="CDD" id="cd00078">
    <property type="entry name" value="HECTc"/>
    <property type="match status" value="1"/>
</dbReference>
<dbReference type="InterPro" id="IPR035983">
    <property type="entry name" value="Hect_E3_ubiquitin_ligase"/>
</dbReference>
<feature type="compositionally biased region" description="Basic and acidic residues" evidence="8">
    <location>
        <begin position="2427"/>
        <end position="2443"/>
    </location>
</feature>
<feature type="region of interest" description="Disordered" evidence="8">
    <location>
        <begin position="2108"/>
        <end position="2131"/>
    </location>
</feature>
<dbReference type="Pfam" id="PF06025">
    <property type="entry name" value="DUF913"/>
    <property type="match status" value="1"/>
</dbReference>
<dbReference type="Pfam" id="PF14377">
    <property type="entry name" value="UBM"/>
    <property type="match status" value="3"/>
</dbReference>
<dbReference type="Pfam" id="PF00632">
    <property type="entry name" value="HECT"/>
    <property type="match status" value="1"/>
</dbReference>
<dbReference type="InterPro" id="IPR010309">
    <property type="entry name" value="E3_Ub_ligase_DUF908"/>
</dbReference>
<feature type="compositionally biased region" description="Polar residues" evidence="8">
    <location>
        <begin position="1986"/>
        <end position="2001"/>
    </location>
</feature>
<name>A0A5B8MI87_9CHLO</name>
<evidence type="ECO:0000259" key="10">
    <source>
        <dbReference type="PROSITE" id="PS50237"/>
    </source>
</evidence>
<dbReference type="GO" id="GO:0006511">
    <property type="term" value="P:ubiquitin-dependent protein catabolic process"/>
    <property type="evidence" value="ECO:0007669"/>
    <property type="project" value="TreeGrafter"/>
</dbReference>
<dbReference type="UniPathway" id="UPA00143"/>
<feature type="compositionally biased region" description="Polar residues" evidence="8">
    <location>
        <begin position="707"/>
        <end position="722"/>
    </location>
</feature>
<dbReference type="InterPro" id="IPR003903">
    <property type="entry name" value="UIM_dom"/>
</dbReference>
<dbReference type="InterPro" id="IPR050409">
    <property type="entry name" value="E3_ubiq-protein_ligase"/>
</dbReference>
<feature type="region of interest" description="Disordered" evidence="8">
    <location>
        <begin position="694"/>
        <end position="741"/>
    </location>
</feature>
<dbReference type="SMART" id="SM00119">
    <property type="entry name" value="HECTc"/>
    <property type="match status" value="1"/>
</dbReference>
<keyword evidence="11" id="KW-0436">Ligase</keyword>
<evidence type="ECO:0000256" key="2">
    <source>
        <dbReference type="ARBA" id="ARBA00004906"/>
    </source>
</evidence>
<feature type="compositionally biased region" description="Polar residues" evidence="8">
    <location>
        <begin position="2504"/>
        <end position="2521"/>
    </location>
</feature>
<dbReference type="InterPro" id="IPR000569">
    <property type="entry name" value="HECT_dom"/>
</dbReference>
<dbReference type="InterPro" id="IPR011989">
    <property type="entry name" value="ARM-like"/>
</dbReference>
<dbReference type="FunFam" id="3.90.1750.10:FF:000003">
    <property type="entry name" value="E3 ubiquitin-protein ligase UPL1"/>
    <property type="match status" value="1"/>
</dbReference>
<evidence type="ECO:0000256" key="7">
    <source>
        <dbReference type="PROSITE-ProRule" id="PRU00104"/>
    </source>
</evidence>
<dbReference type="EC" id="2.3.2.26" evidence="3"/>
<gene>
    <name evidence="11" type="ORF">A3770_02p18930</name>
</gene>
<feature type="domain" description="UBA" evidence="9">
    <location>
        <begin position="1274"/>
        <end position="1315"/>
    </location>
</feature>
<feature type="compositionally biased region" description="Acidic residues" evidence="8">
    <location>
        <begin position="2021"/>
        <end position="2041"/>
    </location>
</feature>
<dbReference type="Pfam" id="PF06012">
    <property type="entry name" value="DUF908"/>
    <property type="match status" value="2"/>
</dbReference>
<dbReference type="Gene3D" id="1.25.10.10">
    <property type="entry name" value="Leucine-rich Repeat Variant"/>
    <property type="match status" value="2"/>
</dbReference>
<dbReference type="Pfam" id="PF22562">
    <property type="entry name" value="UBA_7"/>
    <property type="match status" value="1"/>
</dbReference>